<dbReference type="CDD" id="cd08253">
    <property type="entry name" value="zeta_crystallin"/>
    <property type="match status" value="1"/>
</dbReference>
<dbReference type="Gene3D" id="3.90.180.10">
    <property type="entry name" value="Medium-chain alcohol dehydrogenases, catalytic domain"/>
    <property type="match status" value="1"/>
</dbReference>
<dbReference type="SUPFAM" id="SSF50129">
    <property type="entry name" value="GroES-like"/>
    <property type="match status" value="1"/>
</dbReference>
<evidence type="ECO:0000313" key="4">
    <source>
        <dbReference type="Proteomes" id="UP001320898"/>
    </source>
</evidence>
<dbReference type="EMBL" id="JALIDZ010000006">
    <property type="protein sequence ID" value="MCT8973146.1"/>
    <property type="molecule type" value="Genomic_DNA"/>
</dbReference>
<dbReference type="InterPro" id="IPR051603">
    <property type="entry name" value="Zinc-ADH_QOR/CCCR"/>
</dbReference>
<dbReference type="InterPro" id="IPR013154">
    <property type="entry name" value="ADH-like_N"/>
</dbReference>
<organism evidence="3 4">
    <name type="scientific">Microbaculum marinisediminis</name>
    <dbReference type="NCBI Taxonomy" id="2931392"/>
    <lineage>
        <taxon>Bacteria</taxon>
        <taxon>Pseudomonadati</taxon>
        <taxon>Pseudomonadota</taxon>
        <taxon>Alphaproteobacteria</taxon>
        <taxon>Hyphomicrobiales</taxon>
        <taxon>Tepidamorphaceae</taxon>
        <taxon>Microbaculum</taxon>
    </lineage>
</organism>
<comment type="caution">
    <text evidence="3">The sequence shown here is derived from an EMBL/GenBank/DDBJ whole genome shotgun (WGS) entry which is preliminary data.</text>
</comment>
<dbReference type="InterPro" id="IPR013149">
    <property type="entry name" value="ADH-like_C"/>
</dbReference>
<dbReference type="Gene3D" id="3.40.50.720">
    <property type="entry name" value="NAD(P)-binding Rossmann-like Domain"/>
    <property type="match status" value="1"/>
</dbReference>
<dbReference type="Pfam" id="PF08240">
    <property type="entry name" value="ADH_N"/>
    <property type="match status" value="1"/>
</dbReference>
<dbReference type="SMART" id="SM00829">
    <property type="entry name" value="PKS_ER"/>
    <property type="match status" value="1"/>
</dbReference>
<evidence type="ECO:0000256" key="1">
    <source>
        <dbReference type="ARBA" id="ARBA00022857"/>
    </source>
</evidence>
<dbReference type="PANTHER" id="PTHR44154:SF1">
    <property type="entry name" value="QUINONE OXIDOREDUCTASE"/>
    <property type="match status" value="1"/>
</dbReference>
<dbReference type="InterPro" id="IPR020843">
    <property type="entry name" value="ER"/>
</dbReference>
<evidence type="ECO:0000259" key="2">
    <source>
        <dbReference type="SMART" id="SM00829"/>
    </source>
</evidence>
<name>A0AAW5QYL9_9HYPH</name>
<dbReference type="PANTHER" id="PTHR44154">
    <property type="entry name" value="QUINONE OXIDOREDUCTASE"/>
    <property type="match status" value="1"/>
</dbReference>
<dbReference type="Proteomes" id="UP001320898">
    <property type="component" value="Unassembled WGS sequence"/>
</dbReference>
<keyword evidence="4" id="KW-1185">Reference proteome</keyword>
<evidence type="ECO:0000313" key="3">
    <source>
        <dbReference type="EMBL" id="MCT8973146.1"/>
    </source>
</evidence>
<protein>
    <submittedName>
        <fullName evidence="3">NADPH:quinone reductase</fullName>
    </submittedName>
</protein>
<accession>A0AAW5QYL9</accession>
<dbReference type="Pfam" id="PF00107">
    <property type="entry name" value="ADH_zinc_N"/>
    <property type="match status" value="1"/>
</dbReference>
<dbReference type="GO" id="GO:0016491">
    <property type="term" value="F:oxidoreductase activity"/>
    <property type="evidence" value="ECO:0007669"/>
    <property type="project" value="InterPro"/>
</dbReference>
<dbReference type="SUPFAM" id="SSF51735">
    <property type="entry name" value="NAD(P)-binding Rossmann-fold domains"/>
    <property type="match status" value="1"/>
</dbReference>
<gene>
    <name evidence="3" type="ORF">MUB46_14885</name>
</gene>
<sequence length="323" mass="34112">MKAAYYEENGAAADVLRIGEVETPEPGPGEVRVKIAASGVNPSDVKSRAGTARKIAFDRVIPHSDGAGTIDMVGDGVSPSRLGERVWIWNGQWKRPFGTAAEYIVLPEVMAVRLPDDTGFEVGACLGIPAMTAVHAISLASASPQTTILVSGGAGAVANYVIQFAKARGARVLTTVSSAQKAAMAKEAGADETIDYTREDVGTRVMDLTMQMGVDSIIEMDLTANAGLIPKAIKPKGQVVIYGTGPDATIPAAFCLVNTIRLQFFLVYELDEAERQEAVDEINARLAAGTLVHHLGPEFGLDDIVTAHEAMEAAKIGKIVVRP</sequence>
<reference evidence="3 4" key="1">
    <citation type="submission" date="2022-04" db="EMBL/GenBank/DDBJ databases">
        <authorList>
            <person name="Ye Y.-Q."/>
            <person name="Du Z.-J."/>
        </authorList>
    </citation>
    <scope>NUCLEOTIDE SEQUENCE [LARGE SCALE GENOMIC DNA]</scope>
    <source>
        <strain evidence="3 4">A6E488</strain>
    </source>
</reference>
<dbReference type="RefSeq" id="WP_261616726.1">
    <property type="nucleotide sequence ID" value="NZ_JALIDZ010000006.1"/>
</dbReference>
<dbReference type="InterPro" id="IPR036291">
    <property type="entry name" value="NAD(P)-bd_dom_sf"/>
</dbReference>
<proteinExistence type="predicted"/>
<dbReference type="AlphaFoldDB" id="A0AAW5QYL9"/>
<feature type="domain" description="Enoyl reductase (ER)" evidence="2">
    <location>
        <begin position="11"/>
        <end position="321"/>
    </location>
</feature>
<dbReference type="InterPro" id="IPR011032">
    <property type="entry name" value="GroES-like_sf"/>
</dbReference>
<keyword evidence="1" id="KW-0521">NADP</keyword>